<gene>
    <name evidence="2" type="ORF">WJX73_007454</name>
</gene>
<proteinExistence type="predicted"/>
<dbReference type="SUPFAM" id="SSF51182">
    <property type="entry name" value="RmlC-like cupins"/>
    <property type="match status" value="1"/>
</dbReference>
<reference evidence="2 3" key="1">
    <citation type="journal article" date="2024" name="Nat. Commun.">
        <title>Phylogenomics reveals the evolutionary origins of lichenization in chlorophyte algae.</title>
        <authorList>
            <person name="Puginier C."/>
            <person name="Libourel C."/>
            <person name="Otte J."/>
            <person name="Skaloud P."/>
            <person name="Haon M."/>
            <person name="Grisel S."/>
            <person name="Petersen M."/>
            <person name="Berrin J.G."/>
            <person name="Delaux P.M."/>
            <person name="Dal Grande F."/>
            <person name="Keller J."/>
        </authorList>
    </citation>
    <scope>NUCLEOTIDE SEQUENCE [LARGE SCALE GENOMIC DNA]</scope>
    <source>
        <strain evidence="2 3">SAG 2036</strain>
    </source>
</reference>
<protein>
    <recommendedName>
        <fullName evidence="1">DUF985 domain-containing protein</fullName>
    </recommendedName>
</protein>
<dbReference type="Pfam" id="PF06172">
    <property type="entry name" value="Cupin_5"/>
    <property type="match status" value="1"/>
</dbReference>
<dbReference type="Gene3D" id="2.60.120.10">
    <property type="entry name" value="Jelly Rolls"/>
    <property type="match status" value="1"/>
</dbReference>
<dbReference type="InterPro" id="IPR009327">
    <property type="entry name" value="Cupin_DUF985"/>
</dbReference>
<organism evidence="2 3">
    <name type="scientific">Symbiochloris irregularis</name>
    <dbReference type="NCBI Taxonomy" id="706552"/>
    <lineage>
        <taxon>Eukaryota</taxon>
        <taxon>Viridiplantae</taxon>
        <taxon>Chlorophyta</taxon>
        <taxon>core chlorophytes</taxon>
        <taxon>Trebouxiophyceae</taxon>
        <taxon>Trebouxiales</taxon>
        <taxon>Trebouxiaceae</taxon>
        <taxon>Symbiochloris</taxon>
    </lineage>
</organism>
<evidence type="ECO:0000313" key="3">
    <source>
        <dbReference type="Proteomes" id="UP001465755"/>
    </source>
</evidence>
<dbReference type="InterPro" id="IPR011051">
    <property type="entry name" value="RmlC_Cupin_sf"/>
</dbReference>
<dbReference type="AlphaFoldDB" id="A0AAW1PS29"/>
<sequence length="181" mass="19708">MAARSEDLIRSLQLEPLGPEGGWFRETFRDTCKLSKGSLPEGFKSDRSFSTCIYYLLTLGQVSWFHRLISAEVWHFYLGRPLILTELMPDGSLTQTTLGSDLAAGQVVQHTVLPGTWFGAHVDDSSGSETKGPFAALQKDSDCSLIGATVAPGNHVLQLRLGSPLPPHCRCVAVQAGTLYM</sequence>
<comment type="caution">
    <text evidence="2">The sequence shown here is derived from an EMBL/GenBank/DDBJ whole genome shotgun (WGS) entry which is preliminary data.</text>
</comment>
<dbReference type="Proteomes" id="UP001465755">
    <property type="component" value="Unassembled WGS sequence"/>
</dbReference>
<evidence type="ECO:0000313" key="2">
    <source>
        <dbReference type="EMBL" id="KAK9810908.1"/>
    </source>
</evidence>
<dbReference type="PANTHER" id="PTHR33387:SF3">
    <property type="entry name" value="DUF985 DOMAIN-CONTAINING PROTEIN"/>
    <property type="match status" value="1"/>
</dbReference>
<evidence type="ECO:0000259" key="1">
    <source>
        <dbReference type="Pfam" id="PF06172"/>
    </source>
</evidence>
<feature type="domain" description="DUF985" evidence="1">
    <location>
        <begin position="7"/>
        <end position="154"/>
    </location>
</feature>
<dbReference type="InterPro" id="IPR039935">
    <property type="entry name" value="YML079W-like"/>
</dbReference>
<name>A0AAW1PS29_9CHLO</name>
<accession>A0AAW1PS29</accession>
<dbReference type="PANTHER" id="PTHR33387">
    <property type="entry name" value="RMLC-LIKE JELLY ROLL FOLD PROTEIN"/>
    <property type="match status" value="1"/>
</dbReference>
<dbReference type="EMBL" id="JALJOQ010000013">
    <property type="protein sequence ID" value="KAK9810908.1"/>
    <property type="molecule type" value="Genomic_DNA"/>
</dbReference>
<dbReference type="CDD" id="cd06121">
    <property type="entry name" value="cupin_YML079wp"/>
    <property type="match status" value="1"/>
</dbReference>
<keyword evidence="3" id="KW-1185">Reference proteome</keyword>
<dbReference type="InterPro" id="IPR014710">
    <property type="entry name" value="RmlC-like_jellyroll"/>
</dbReference>